<name>A0A4Y2LIP9_ARAVE</name>
<dbReference type="AlphaFoldDB" id="A0A4Y2LIP9"/>
<protein>
    <submittedName>
        <fullName evidence="1">Uncharacterized protein</fullName>
    </submittedName>
</protein>
<dbReference type="EMBL" id="BGPR01005859">
    <property type="protein sequence ID" value="GBN14060.1"/>
    <property type="molecule type" value="Genomic_DNA"/>
</dbReference>
<reference evidence="1 2" key="1">
    <citation type="journal article" date="2019" name="Sci. Rep.">
        <title>Orb-weaving spider Araneus ventricosus genome elucidates the spidroin gene catalogue.</title>
        <authorList>
            <person name="Kono N."/>
            <person name="Nakamura H."/>
            <person name="Ohtoshi R."/>
            <person name="Moran D.A.P."/>
            <person name="Shinohara A."/>
            <person name="Yoshida Y."/>
            <person name="Fujiwara M."/>
            <person name="Mori M."/>
            <person name="Tomita M."/>
            <person name="Arakawa K."/>
        </authorList>
    </citation>
    <scope>NUCLEOTIDE SEQUENCE [LARGE SCALE GENOMIC DNA]</scope>
</reference>
<comment type="caution">
    <text evidence="1">The sequence shown here is derived from an EMBL/GenBank/DDBJ whole genome shotgun (WGS) entry which is preliminary data.</text>
</comment>
<organism evidence="1 2">
    <name type="scientific">Araneus ventricosus</name>
    <name type="common">Orbweaver spider</name>
    <name type="synonym">Epeira ventricosa</name>
    <dbReference type="NCBI Taxonomy" id="182803"/>
    <lineage>
        <taxon>Eukaryota</taxon>
        <taxon>Metazoa</taxon>
        <taxon>Ecdysozoa</taxon>
        <taxon>Arthropoda</taxon>
        <taxon>Chelicerata</taxon>
        <taxon>Arachnida</taxon>
        <taxon>Araneae</taxon>
        <taxon>Araneomorphae</taxon>
        <taxon>Entelegynae</taxon>
        <taxon>Araneoidea</taxon>
        <taxon>Araneidae</taxon>
        <taxon>Araneus</taxon>
    </lineage>
</organism>
<evidence type="ECO:0000313" key="1">
    <source>
        <dbReference type="EMBL" id="GBN14060.1"/>
    </source>
</evidence>
<evidence type="ECO:0000313" key="2">
    <source>
        <dbReference type="Proteomes" id="UP000499080"/>
    </source>
</evidence>
<sequence>MNNLIKEMNQDSVLQILGMFQVHIEKFKGLPYANFFTNVASFWKHSFHAPNMASTRGISLELSIGAMYAFLDPPTLLNLLFEFCELHSTSLWFSNPAIAFEAIQHQFQLPNVDLSCIVLRGCTVNESTLFVLNC</sequence>
<gene>
    <name evidence="1" type="ORF">AVEN_211590_1</name>
</gene>
<keyword evidence="2" id="KW-1185">Reference proteome</keyword>
<dbReference type="Proteomes" id="UP000499080">
    <property type="component" value="Unassembled WGS sequence"/>
</dbReference>
<accession>A0A4Y2LIP9</accession>
<proteinExistence type="predicted"/>